<dbReference type="PANTHER" id="PTHR43519:SF1">
    <property type="entry name" value="ATP-DEPENDENT RNA HELICASE HRPB"/>
    <property type="match status" value="1"/>
</dbReference>
<evidence type="ECO:0000256" key="4">
    <source>
        <dbReference type="ARBA" id="ARBA00022840"/>
    </source>
</evidence>
<evidence type="ECO:0000313" key="8">
    <source>
        <dbReference type="Proteomes" id="UP000430670"/>
    </source>
</evidence>
<feature type="domain" description="Helicase C-terminal" evidence="6">
    <location>
        <begin position="196"/>
        <end position="370"/>
    </location>
</feature>
<dbReference type="Proteomes" id="UP000430670">
    <property type="component" value="Unassembled WGS sequence"/>
</dbReference>
<dbReference type="Pfam" id="PF08482">
    <property type="entry name" value="HrpB_C"/>
    <property type="match status" value="1"/>
</dbReference>
<dbReference type="OrthoDB" id="9808833at2"/>
<dbReference type="InterPro" id="IPR056329">
    <property type="entry name" value="CON_HrpB"/>
</dbReference>
<dbReference type="GO" id="GO:0005524">
    <property type="term" value="F:ATP binding"/>
    <property type="evidence" value="ECO:0007669"/>
    <property type="project" value="UniProtKB-KW"/>
</dbReference>
<dbReference type="GO" id="GO:0016787">
    <property type="term" value="F:hydrolase activity"/>
    <property type="evidence" value="ECO:0007669"/>
    <property type="project" value="UniProtKB-KW"/>
</dbReference>
<evidence type="ECO:0000256" key="1">
    <source>
        <dbReference type="ARBA" id="ARBA00022741"/>
    </source>
</evidence>
<dbReference type="PANTHER" id="PTHR43519">
    <property type="entry name" value="ATP-DEPENDENT RNA HELICASE HRPB"/>
    <property type="match status" value="1"/>
</dbReference>
<dbReference type="NCBIfam" id="TIGR01970">
    <property type="entry name" value="DEAH_box_HrpB"/>
    <property type="match status" value="1"/>
</dbReference>
<protein>
    <submittedName>
        <fullName evidence="7">ATP-dependent helicase HrpB</fullName>
    </submittedName>
</protein>
<dbReference type="SMART" id="SM00487">
    <property type="entry name" value="DEXDc"/>
    <property type="match status" value="1"/>
</dbReference>
<dbReference type="EMBL" id="WNKU01000023">
    <property type="protein sequence ID" value="MTV50369.1"/>
    <property type="molecule type" value="Genomic_DNA"/>
</dbReference>
<dbReference type="InterPro" id="IPR007502">
    <property type="entry name" value="Helicase-assoc_dom"/>
</dbReference>
<dbReference type="GO" id="GO:0003676">
    <property type="term" value="F:nucleic acid binding"/>
    <property type="evidence" value="ECO:0007669"/>
    <property type="project" value="InterPro"/>
</dbReference>
<evidence type="ECO:0000259" key="6">
    <source>
        <dbReference type="PROSITE" id="PS51194"/>
    </source>
</evidence>
<dbReference type="Pfam" id="PF00270">
    <property type="entry name" value="DEAD"/>
    <property type="match status" value="1"/>
</dbReference>
<organism evidence="7 8">
    <name type="scientific">Heliobacterium mobile</name>
    <name type="common">Heliobacillus mobilis</name>
    <dbReference type="NCBI Taxonomy" id="28064"/>
    <lineage>
        <taxon>Bacteria</taxon>
        <taxon>Bacillati</taxon>
        <taxon>Bacillota</taxon>
        <taxon>Clostridia</taxon>
        <taxon>Eubacteriales</taxon>
        <taxon>Heliobacteriaceae</taxon>
        <taxon>Heliobacterium</taxon>
    </lineage>
</organism>
<dbReference type="InterPro" id="IPR011545">
    <property type="entry name" value="DEAD/DEAH_box_helicase_dom"/>
</dbReference>
<evidence type="ECO:0000313" key="7">
    <source>
        <dbReference type="EMBL" id="MTV50369.1"/>
    </source>
</evidence>
<evidence type="ECO:0000256" key="2">
    <source>
        <dbReference type="ARBA" id="ARBA00022801"/>
    </source>
</evidence>
<keyword evidence="2" id="KW-0378">Hydrolase</keyword>
<evidence type="ECO:0000259" key="5">
    <source>
        <dbReference type="PROSITE" id="PS51192"/>
    </source>
</evidence>
<dbReference type="SMART" id="SM00847">
    <property type="entry name" value="HA2"/>
    <property type="match status" value="1"/>
</dbReference>
<dbReference type="PROSITE" id="PS51192">
    <property type="entry name" value="HELICASE_ATP_BIND_1"/>
    <property type="match status" value="1"/>
</dbReference>
<dbReference type="PIRSF" id="PIRSF005496">
    <property type="entry name" value="ATP_hel_hrpB"/>
    <property type="match status" value="1"/>
</dbReference>
<dbReference type="InterPro" id="IPR014001">
    <property type="entry name" value="Helicase_ATP-bd"/>
</dbReference>
<dbReference type="Gene3D" id="3.40.50.300">
    <property type="entry name" value="P-loop containing nucleotide triphosphate hydrolases"/>
    <property type="match status" value="2"/>
</dbReference>
<dbReference type="InterPro" id="IPR027417">
    <property type="entry name" value="P-loop_NTPase"/>
</dbReference>
<dbReference type="Pfam" id="PF00271">
    <property type="entry name" value="Helicase_C"/>
    <property type="match status" value="1"/>
</dbReference>
<dbReference type="InterPro" id="IPR049614">
    <property type="entry name" value="HrpB_DEXH"/>
</dbReference>
<reference evidence="7 8" key="1">
    <citation type="submission" date="2019-11" db="EMBL/GenBank/DDBJ databases">
        <title>Whole-genome sequence of a the green, strictly anaerobic photosynthetic bacterium Heliobacillus mobilis DSM 6151.</title>
        <authorList>
            <person name="Kyndt J.A."/>
            <person name="Meyer T.E."/>
        </authorList>
    </citation>
    <scope>NUCLEOTIDE SEQUENCE [LARGE SCALE GENOMIC DNA]</scope>
    <source>
        <strain evidence="7 8">DSM 6151</strain>
    </source>
</reference>
<dbReference type="SMART" id="SM00490">
    <property type="entry name" value="HELICc"/>
    <property type="match status" value="1"/>
</dbReference>
<keyword evidence="1" id="KW-0547">Nucleotide-binding</keyword>
<dbReference type="GO" id="GO:0004386">
    <property type="term" value="F:helicase activity"/>
    <property type="evidence" value="ECO:0007669"/>
    <property type="project" value="UniProtKB-KW"/>
</dbReference>
<dbReference type="RefSeq" id="WP_155477455.1">
    <property type="nucleotide sequence ID" value="NZ_WNKU01000023.1"/>
</dbReference>
<keyword evidence="4" id="KW-0067">ATP-binding</keyword>
<dbReference type="Gene3D" id="1.20.120.1080">
    <property type="match status" value="1"/>
</dbReference>
<dbReference type="FunFam" id="3.40.50.300:FF:002125">
    <property type="entry name" value="ATP-dependent helicase HrpB"/>
    <property type="match status" value="1"/>
</dbReference>
<feature type="domain" description="Helicase ATP-binding" evidence="5">
    <location>
        <begin position="14"/>
        <end position="178"/>
    </location>
</feature>
<accession>A0A6I3SN93</accession>
<dbReference type="InterPro" id="IPR010225">
    <property type="entry name" value="HrpB"/>
</dbReference>
<dbReference type="Pfam" id="PF24473">
    <property type="entry name" value="CON_HrpB"/>
    <property type="match status" value="1"/>
</dbReference>
<sequence>MIELPIDSALPSLVDKLRDHSNVVLVAPPGAGKTTRVPLALLEEPWLAGRKILMLEPRRLAARSAARFMAASLGESVGERVGYRVRLDSRVGPKTGIEVITEGVLTRILQADPALEDVGLVIFDEFHERSLQADLGLALCLQSQSFLREDLRLLVMSATLDTEPVAALLGNAPVIQSEGRIYPVETQYVERSRDESIEPLVVRAIQQSLQQDPGDILVFLPGAGEIGRVEDRLVEVGLDKQVMICPLYGNLSQDAQDKAIAPSPPGTRKVVLATSIAETSLTVEGVRVVVDSGLMRVPRFSPRTGMTRLETVMVSRASADQRRGRAGRLAPGKCYRLWTRQEDLRLLPQGTPEISQADLVPLALELAAWGISDPAELSWLDPPPKGAFDQACALLRQLGALGGDGKITSHGRQMADSGLHPRLAHMIVQAIPLGYGGLACELAAILSERDIFRASGMNDGDICLRVEALRADTEDLYGVDKAALRRARTEAKHWKRVFQIPLNNESSEISASGLLLAFAYPDRIAQGRGGGRYLLRNGRGAALAKDQPLAEEPYLVAVELDDQGAEGRIFLAAPVELSNLMGCFREQVEIESVVAWDRSAQAVRARKRERLGSLILKEVNMTDANPEATVAALLDGILEEGLEILPWTKAARQFQYRLQFMHRQNPTWPDMSESVLKDRLFEWLGPHLYGLRSREDLQSLNLVPIFEAMLSWEQRRELDESAPTHMHVPSGQRIPIDYSVPESPVLAVRLQEMFGLAETPMICRGRVPLTLHLLSPAHRPVQVTRDLANFWRETYFEVRKDLKGRYPKHYWPDDPWNAIPTNRVRPRG</sequence>
<dbReference type="InterPro" id="IPR001650">
    <property type="entry name" value="Helicase_C-like"/>
</dbReference>
<keyword evidence="3 7" id="KW-0347">Helicase</keyword>
<dbReference type="AlphaFoldDB" id="A0A6I3SN93"/>
<comment type="caution">
    <text evidence="7">The sequence shown here is derived from an EMBL/GenBank/DDBJ whole genome shotgun (WGS) entry which is preliminary data.</text>
</comment>
<dbReference type="InterPro" id="IPR013689">
    <property type="entry name" value="RNA_helicase_ATP-dep_HrpB_C"/>
</dbReference>
<dbReference type="SUPFAM" id="SSF52540">
    <property type="entry name" value="P-loop containing nucleoside triphosphate hydrolases"/>
    <property type="match status" value="1"/>
</dbReference>
<name>A0A6I3SN93_HELMO</name>
<dbReference type="CDD" id="cd18791">
    <property type="entry name" value="SF2_C_RHA"/>
    <property type="match status" value="1"/>
</dbReference>
<proteinExistence type="predicted"/>
<keyword evidence="8" id="KW-1185">Reference proteome</keyword>
<gene>
    <name evidence="7" type="primary">hrpB</name>
    <name evidence="7" type="ORF">GJ688_15470</name>
</gene>
<evidence type="ECO:0000256" key="3">
    <source>
        <dbReference type="ARBA" id="ARBA00022806"/>
    </source>
</evidence>
<dbReference type="CDD" id="cd17990">
    <property type="entry name" value="DEXHc_HrpB"/>
    <property type="match status" value="1"/>
</dbReference>
<dbReference type="PROSITE" id="PS51194">
    <property type="entry name" value="HELICASE_CTER"/>
    <property type="match status" value="1"/>
</dbReference>